<dbReference type="AlphaFoldDB" id="A0A3M0CPW3"/>
<evidence type="ECO:0000256" key="1">
    <source>
        <dbReference type="ARBA" id="ARBA00022448"/>
    </source>
</evidence>
<feature type="region of interest" description="Disordered" evidence="7">
    <location>
        <begin position="29"/>
        <end position="103"/>
    </location>
</feature>
<evidence type="ECO:0000256" key="4">
    <source>
        <dbReference type="ARBA" id="ARBA00022982"/>
    </source>
</evidence>
<gene>
    <name evidence="10" type="ORF">ATH50_3350</name>
    <name evidence="9" type="ORF">DU502_11480</name>
</gene>
<dbReference type="InterPro" id="IPR000170">
    <property type="entry name" value="High_potential_FeS_prot"/>
</dbReference>
<protein>
    <recommendedName>
        <fullName evidence="8">High potential iron-sulfur proteins family profile domain-containing protein</fullName>
    </recommendedName>
</protein>
<dbReference type="GO" id="GO:0051539">
    <property type="term" value="F:4 iron, 4 sulfur cluster binding"/>
    <property type="evidence" value="ECO:0007669"/>
    <property type="project" value="UniProtKB-KW"/>
</dbReference>
<organism evidence="10 11">
    <name type="scientific">Haloplanus aerogenes</name>
    <dbReference type="NCBI Taxonomy" id="660522"/>
    <lineage>
        <taxon>Archaea</taxon>
        <taxon>Methanobacteriati</taxon>
        <taxon>Methanobacteriota</taxon>
        <taxon>Stenosarchaea group</taxon>
        <taxon>Halobacteria</taxon>
        <taxon>Halobacteriales</taxon>
        <taxon>Haloferacaceae</taxon>
        <taxon>Haloplanus</taxon>
    </lineage>
</organism>
<feature type="domain" description="High potential iron-sulfur proteins family profile" evidence="8">
    <location>
        <begin position="66"/>
        <end position="145"/>
    </location>
</feature>
<evidence type="ECO:0000256" key="7">
    <source>
        <dbReference type="SAM" id="MobiDB-lite"/>
    </source>
</evidence>
<evidence type="ECO:0000256" key="2">
    <source>
        <dbReference type="ARBA" id="ARBA00022485"/>
    </source>
</evidence>
<reference evidence="10 11" key="1">
    <citation type="journal article" date="2015" name="Stand. Genomic Sci.">
        <title>Genomic Encyclopedia of Bacterial and Archaeal Type Strains, Phase III: the genomes of soil and plant-associated and newly described type strains.</title>
        <authorList>
            <person name="Whitman W.B."/>
            <person name="Woyke T."/>
            <person name="Klenk H.P."/>
            <person name="Zhou Y."/>
            <person name="Lilburn T.G."/>
            <person name="Beck B.J."/>
            <person name="De Vos P."/>
            <person name="Vandamme P."/>
            <person name="Eisen J.A."/>
            <person name="Garrity G."/>
            <person name="Hugenholtz P."/>
            <person name="Kyrpides N.C."/>
        </authorList>
    </citation>
    <scope>NUCLEOTIDE SEQUENCE [LARGE SCALE GENOMIC DNA]</scope>
    <source>
        <strain evidence="10 11">CGMCC 1.10124</strain>
    </source>
</reference>
<evidence type="ECO:0000313" key="9">
    <source>
        <dbReference type="EMBL" id="AZH25954.1"/>
    </source>
</evidence>
<keyword evidence="12" id="KW-1185">Reference proteome</keyword>
<keyword evidence="6" id="KW-0411">Iron-sulfur</keyword>
<dbReference type="SUPFAM" id="SSF57652">
    <property type="entry name" value="HIPIP (high potential iron protein)"/>
    <property type="match status" value="1"/>
</dbReference>
<dbReference type="GeneID" id="38471916"/>
<keyword evidence="4" id="KW-0249">Electron transport</keyword>
<evidence type="ECO:0000313" key="11">
    <source>
        <dbReference type="Proteomes" id="UP000277326"/>
    </source>
</evidence>
<feature type="compositionally biased region" description="Polar residues" evidence="7">
    <location>
        <begin position="74"/>
        <end position="103"/>
    </location>
</feature>
<dbReference type="GO" id="GO:0019646">
    <property type="term" value="P:aerobic electron transport chain"/>
    <property type="evidence" value="ECO:0007669"/>
    <property type="project" value="InterPro"/>
</dbReference>
<keyword evidence="1" id="KW-0813">Transport</keyword>
<evidence type="ECO:0000259" key="8">
    <source>
        <dbReference type="PROSITE" id="PS51373"/>
    </source>
</evidence>
<keyword evidence="5" id="KW-0408">Iron</keyword>
<dbReference type="KEGG" id="haer:DU502_11480"/>
<dbReference type="EMBL" id="CP034145">
    <property type="protein sequence ID" value="AZH25954.1"/>
    <property type="molecule type" value="Genomic_DNA"/>
</dbReference>
<sequence length="155" mass="15857">MKYPYNRRTILKTIGAGSITTTIAGCSGNGGDGGGGEATATATATESDGEAGEPNHDVPHPENDTVPDAEATGESLSGGQREPGNQSEPDNASVMLQHTPSGGQSCGSCALYVPDENGDGYGACTSVAGKIHPCDWCLLYTEYSGGDWENPCEQV</sequence>
<keyword evidence="3" id="KW-0479">Metal-binding</keyword>
<dbReference type="OrthoDB" id="183484at2157"/>
<dbReference type="Gene3D" id="4.10.490.10">
    <property type="entry name" value="High potential iron-sulphur protein"/>
    <property type="match status" value="1"/>
</dbReference>
<reference evidence="10" key="3">
    <citation type="submission" date="2018-10" db="EMBL/GenBank/DDBJ databases">
        <authorList>
            <person name="Whitman W."/>
            <person name="Huntemann M."/>
            <person name="Clum A."/>
            <person name="Pillay M."/>
            <person name="Palaniappan K."/>
            <person name="Varghese N."/>
            <person name="Mikhailova N."/>
            <person name="Stamatis D."/>
            <person name="Reddy T."/>
            <person name="Daum C."/>
            <person name="Shapiro N."/>
            <person name="Ivanova N."/>
            <person name="Kyrpides N."/>
            <person name="Woyke T."/>
        </authorList>
    </citation>
    <scope>NUCLEOTIDE SEQUENCE</scope>
    <source>
        <strain evidence="10">CGMCC 1.10124</strain>
    </source>
</reference>
<dbReference type="InterPro" id="IPR036369">
    <property type="entry name" value="HIPIP_sf"/>
</dbReference>
<dbReference type="Proteomes" id="UP000282007">
    <property type="component" value="Chromosome"/>
</dbReference>
<keyword evidence="2" id="KW-0004">4Fe-4S</keyword>
<reference evidence="9 12" key="2">
    <citation type="submission" date="2018-07" db="EMBL/GenBank/DDBJ databases">
        <title>Genome sequences of Haloplanus aerogenes JCM 16430T.</title>
        <authorList>
            <person name="Kim Y.B."/>
            <person name="Roh S.W."/>
        </authorList>
    </citation>
    <scope>NUCLEOTIDE SEQUENCE [LARGE SCALE GENOMIC DNA]</scope>
    <source>
        <strain evidence="9 12">JCM 16430</strain>
    </source>
</reference>
<evidence type="ECO:0000313" key="12">
    <source>
        <dbReference type="Proteomes" id="UP000282007"/>
    </source>
</evidence>
<evidence type="ECO:0000256" key="6">
    <source>
        <dbReference type="ARBA" id="ARBA00023014"/>
    </source>
</evidence>
<dbReference type="Pfam" id="PF01355">
    <property type="entry name" value="HIPIP"/>
    <property type="match status" value="1"/>
</dbReference>
<evidence type="ECO:0000313" key="10">
    <source>
        <dbReference type="EMBL" id="RMB11651.1"/>
    </source>
</evidence>
<evidence type="ECO:0000256" key="3">
    <source>
        <dbReference type="ARBA" id="ARBA00022723"/>
    </source>
</evidence>
<dbReference type="GO" id="GO:0009055">
    <property type="term" value="F:electron transfer activity"/>
    <property type="evidence" value="ECO:0007669"/>
    <property type="project" value="InterPro"/>
</dbReference>
<dbReference type="PROSITE" id="PS51373">
    <property type="entry name" value="HIPIP"/>
    <property type="match status" value="1"/>
</dbReference>
<dbReference type="EMBL" id="REFS01000008">
    <property type="protein sequence ID" value="RMB11651.1"/>
    <property type="molecule type" value="Genomic_DNA"/>
</dbReference>
<evidence type="ECO:0000256" key="5">
    <source>
        <dbReference type="ARBA" id="ARBA00023004"/>
    </source>
</evidence>
<dbReference type="PROSITE" id="PS51257">
    <property type="entry name" value="PROKAR_LIPOPROTEIN"/>
    <property type="match status" value="1"/>
</dbReference>
<dbReference type="Proteomes" id="UP000277326">
    <property type="component" value="Unassembled WGS sequence"/>
</dbReference>
<dbReference type="GO" id="GO:0046872">
    <property type="term" value="F:metal ion binding"/>
    <property type="evidence" value="ECO:0007669"/>
    <property type="project" value="UniProtKB-KW"/>
</dbReference>
<feature type="compositionally biased region" description="Basic and acidic residues" evidence="7">
    <location>
        <begin position="53"/>
        <end position="63"/>
    </location>
</feature>
<name>A0A3M0CPW3_9EURY</name>
<accession>A0A3M0CPW3</accession>
<dbReference type="RefSeq" id="WP_121921887.1">
    <property type="nucleotide sequence ID" value="NZ_CP034145.1"/>
</dbReference>
<proteinExistence type="predicted"/>